<dbReference type="SUPFAM" id="SSF53383">
    <property type="entry name" value="PLP-dependent transferases"/>
    <property type="match status" value="1"/>
</dbReference>
<feature type="transmembrane region" description="Helical" evidence="4">
    <location>
        <begin position="12"/>
        <end position="30"/>
    </location>
</feature>
<evidence type="ECO:0000259" key="6">
    <source>
        <dbReference type="Pfam" id="PF04864"/>
    </source>
</evidence>
<dbReference type="PANTHER" id="PTHR43795:SF20">
    <property type="entry name" value="TRYPTOPHAN AMINOTRANSFERASE-RELATED PROTEIN 3"/>
    <property type="match status" value="1"/>
</dbReference>
<dbReference type="InterPro" id="IPR006947">
    <property type="entry name" value="EGF_alliinase"/>
</dbReference>
<dbReference type="Gene3D" id="2.10.25.30">
    <property type="entry name" value="EGF-like, alliinase"/>
    <property type="match status" value="1"/>
</dbReference>
<dbReference type="Gene3D" id="3.40.640.10">
    <property type="entry name" value="Type I PLP-dependent aspartate aminotransferase-like (Major domain)"/>
    <property type="match status" value="1"/>
</dbReference>
<dbReference type="GO" id="GO:0008483">
    <property type="term" value="F:transaminase activity"/>
    <property type="evidence" value="ECO:0007669"/>
    <property type="project" value="TreeGrafter"/>
</dbReference>
<evidence type="ECO:0000256" key="3">
    <source>
        <dbReference type="ARBA" id="ARBA00022898"/>
    </source>
</evidence>
<keyword evidence="7" id="KW-0456">Lyase</keyword>
<accession>A0A3G8G7W4</accession>
<dbReference type="Pfam" id="PF04864">
    <property type="entry name" value="Alliinase_C"/>
    <property type="match status" value="1"/>
</dbReference>
<organism evidence="7">
    <name type="scientific">Allium sativum</name>
    <name type="common">Garlic</name>
    <dbReference type="NCBI Taxonomy" id="4682"/>
    <lineage>
        <taxon>Eukaryota</taxon>
        <taxon>Viridiplantae</taxon>
        <taxon>Streptophyta</taxon>
        <taxon>Embryophyta</taxon>
        <taxon>Tracheophyta</taxon>
        <taxon>Spermatophyta</taxon>
        <taxon>Magnoliopsida</taxon>
        <taxon>Liliopsida</taxon>
        <taxon>Asparagales</taxon>
        <taxon>Amaryllidaceae</taxon>
        <taxon>Allioideae</taxon>
        <taxon>Allieae</taxon>
        <taxon>Allium</taxon>
    </lineage>
</organism>
<dbReference type="GO" id="GO:0047654">
    <property type="term" value="F:alliin lyase activity"/>
    <property type="evidence" value="ECO:0007669"/>
    <property type="project" value="UniProtKB-EC"/>
</dbReference>
<dbReference type="Pfam" id="PF04863">
    <property type="entry name" value="EGF_alliinase"/>
    <property type="match status" value="1"/>
</dbReference>
<dbReference type="PANTHER" id="PTHR43795">
    <property type="entry name" value="BIFUNCTIONAL ASPARTATE AMINOTRANSFERASE AND GLUTAMATE/ASPARTATE-PREPHENATE AMINOTRANSFERASE-RELATED"/>
    <property type="match status" value="1"/>
</dbReference>
<dbReference type="InterPro" id="IPR015424">
    <property type="entry name" value="PyrdxlP-dep_Trfase"/>
</dbReference>
<dbReference type="AlphaFoldDB" id="A0A3G8G7W4"/>
<sequence>MESSKPGNTKLWLLAFFFVSSMVVNVYFYYNNSFSLASPFLRLSWTTKAATEAEIVAAIDCSEHGRAYLDGVPVNGVPMCECHNCYSGPSCSVLASNCTADATTGDAMFLEKYWLHHRINTAVLESGWHRMSYFIGHNFMSDELDKHIRLLHKAVGNAKVDDKFLVFGNGVTQLLNGVIISLSPNVTATPAAPIKKVVAYVPYYPVFKSQTKFFNFRGYEWKGNASDYVNAPNPKDYIELVTSPNNPEGLLRKSIIKGSLAVYDHATYWPHYTPIKYTSDEDIMLFALSKYSGHSGSRFGWAFVRDKAVYDKLTTYMATNSEGVSRETQLRTLKIIKEIVLQINQHKGTVGDFNEYGYTTLRNRWIKLTNLVAQSNRFSLQKLSPEYCNYFKRVRDPSPTYGWLKCEWKQDTDCSAVLQNGNILTQSGVRFEASSRYARLSLIKTQDDFNQLMERLSILVKAKQTSASEEYNYEMDRERSIERPFIYGGDQGSYGSF</sequence>
<comment type="cofactor">
    <cofactor evidence="1">
        <name>pyridoxal 5'-phosphate</name>
        <dbReference type="ChEBI" id="CHEBI:597326"/>
    </cofactor>
</comment>
<dbReference type="EMBL" id="MH492261">
    <property type="protein sequence ID" value="AZG03002.1"/>
    <property type="molecule type" value="mRNA"/>
</dbReference>
<dbReference type="InterPro" id="IPR015422">
    <property type="entry name" value="PyrdxlP-dep_Trfase_small"/>
</dbReference>
<feature type="domain" description="Alliinase C-terminal" evidence="6">
    <location>
        <begin position="100"/>
        <end position="459"/>
    </location>
</feature>
<evidence type="ECO:0000256" key="4">
    <source>
        <dbReference type="SAM" id="Phobius"/>
    </source>
</evidence>
<dbReference type="InterPro" id="IPR050478">
    <property type="entry name" value="Ethylene_sulfur-biosynth"/>
</dbReference>
<evidence type="ECO:0000256" key="1">
    <source>
        <dbReference type="ARBA" id="ARBA00001933"/>
    </source>
</evidence>
<proteinExistence type="evidence at transcript level"/>
<dbReference type="InterPro" id="IPR015421">
    <property type="entry name" value="PyrdxlP-dep_Trfase_major"/>
</dbReference>
<feature type="domain" description="Alliinase EGF-like" evidence="5">
    <location>
        <begin position="44"/>
        <end position="98"/>
    </location>
</feature>
<dbReference type="EC" id="4.4.1.4" evidence="7"/>
<keyword evidence="3" id="KW-0663">Pyridoxal phosphate</keyword>
<dbReference type="InterPro" id="IPR037029">
    <property type="entry name" value="Alliinase_N_sf"/>
</dbReference>
<keyword evidence="4" id="KW-0472">Membrane</keyword>
<dbReference type="InterPro" id="IPR006948">
    <property type="entry name" value="Alliinase_C"/>
</dbReference>
<evidence type="ECO:0000259" key="5">
    <source>
        <dbReference type="Pfam" id="PF04863"/>
    </source>
</evidence>
<evidence type="ECO:0000256" key="2">
    <source>
        <dbReference type="ARBA" id="ARBA00006312"/>
    </source>
</evidence>
<reference evidence="7" key="1">
    <citation type="submission" date="2018-06" db="EMBL/GenBank/DDBJ databases">
        <title>novel alliinase gene in allium sativum.</title>
        <authorList>
            <person name="Sayadi V."/>
            <person name="Karimzadeh G."/>
            <person name="Rashidi Monfared S."/>
            <person name="Naghavi M.R."/>
        </authorList>
    </citation>
    <scope>NUCLEOTIDE SEQUENCE</scope>
    <source>
        <strain evidence="7">ISA1</strain>
    </source>
</reference>
<keyword evidence="4" id="KW-0812">Transmembrane</keyword>
<protein>
    <submittedName>
        <fullName evidence="7">Alliinase</fullName>
        <ecNumber evidence="7">4.4.1.4</ecNumber>
    </submittedName>
</protein>
<comment type="similarity">
    <text evidence="2">Belongs to the alliinase family.</text>
</comment>
<dbReference type="GO" id="GO:0006520">
    <property type="term" value="P:amino acid metabolic process"/>
    <property type="evidence" value="ECO:0007669"/>
    <property type="project" value="TreeGrafter"/>
</dbReference>
<dbReference type="Gene3D" id="3.90.1150.10">
    <property type="entry name" value="Aspartate Aminotransferase, domain 1"/>
    <property type="match status" value="1"/>
</dbReference>
<evidence type="ECO:0000313" key="7">
    <source>
        <dbReference type="EMBL" id="AZG03002.1"/>
    </source>
</evidence>
<name>A0A3G8G7W4_ALLSA</name>
<keyword evidence="4" id="KW-1133">Transmembrane helix</keyword>